<dbReference type="PANTHER" id="PTHR31792">
    <property type="entry name" value="VACUOLAR ATPASE ASSEMBLY INTEGRAL MEMBRANE PROTEIN VMA21"/>
    <property type="match status" value="1"/>
</dbReference>
<dbReference type="GO" id="GO:0005789">
    <property type="term" value="C:endoplasmic reticulum membrane"/>
    <property type="evidence" value="ECO:0000318"/>
    <property type="project" value="GO_Central"/>
</dbReference>
<feature type="transmembrane region" description="Helical" evidence="6">
    <location>
        <begin position="7"/>
        <end position="24"/>
    </location>
</feature>
<organism evidence="8 9">
    <name type="scientific">Zostera marina</name>
    <name type="common">Eelgrass</name>
    <dbReference type="NCBI Taxonomy" id="29655"/>
    <lineage>
        <taxon>Eukaryota</taxon>
        <taxon>Viridiplantae</taxon>
        <taxon>Streptophyta</taxon>
        <taxon>Embryophyta</taxon>
        <taxon>Tracheophyta</taxon>
        <taxon>Spermatophyta</taxon>
        <taxon>Magnoliopsida</taxon>
        <taxon>Liliopsida</taxon>
        <taxon>Zosteraceae</taxon>
        <taxon>Zostera</taxon>
    </lineage>
</organism>
<evidence type="ECO:0000256" key="6">
    <source>
        <dbReference type="HAMAP-Rule" id="MF_03058"/>
    </source>
</evidence>
<reference evidence="9" key="1">
    <citation type="journal article" date="2016" name="Nature">
        <title>The genome of the seagrass Zostera marina reveals angiosperm adaptation to the sea.</title>
        <authorList>
            <person name="Olsen J.L."/>
            <person name="Rouze P."/>
            <person name="Verhelst B."/>
            <person name="Lin Y.-C."/>
            <person name="Bayer T."/>
            <person name="Collen J."/>
            <person name="Dattolo E."/>
            <person name="De Paoli E."/>
            <person name="Dittami S."/>
            <person name="Maumus F."/>
            <person name="Michel G."/>
            <person name="Kersting A."/>
            <person name="Lauritano C."/>
            <person name="Lohaus R."/>
            <person name="Toepel M."/>
            <person name="Tonon T."/>
            <person name="Vanneste K."/>
            <person name="Amirebrahimi M."/>
            <person name="Brakel J."/>
            <person name="Bostroem C."/>
            <person name="Chovatia M."/>
            <person name="Grimwood J."/>
            <person name="Jenkins J.W."/>
            <person name="Jueterbock A."/>
            <person name="Mraz A."/>
            <person name="Stam W.T."/>
            <person name="Tice H."/>
            <person name="Bornberg-Bauer E."/>
            <person name="Green P.J."/>
            <person name="Pearson G.A."/>
            <person name="Procaccini G."/>
            <person name="Duarte C.M."/>
            <person name="Schmutz J."/>
            <person name="Reusch T.B.H."/>
            <person name="Van de Peer Y."/>
        </authorList>
    </citation>
    <scope>NUCLEOTIDE SEQUENCE [LARGE SCALE GENOMIC DNA]</scope>
    <source>
        <strain evidence="9">cv. Finnish</strain>
    </source>
</reference>
<dbReference type="GO" id="GO:0033116">
    <property type="term" value="C:endoplasmic reticulum-Golgi intermediate compartment membrane"/>
    <property type="evidence" value="ECO:0007669"/>
    <property type="project" value="UniProtKB-SubCell"/>
</dbReference>
<dbReference type="AlphaFoldDB" id="A0A0K9PMC2"/>
<dbReference type="OMA" id="MLMWMAP"/>
<comment type="function">
    <text evidence="6">Required for the assembly of the V0 complex of the vacuolar ATPase (V-ATPase) in the endoplasmic reticulum.</text>
</comment>
<evidence type="ECO:0000313" key="8">
    <source>
        <dbReference type="EMBL" id="KMZ70218.1"/>
    </source>
</evidence>
<name>A0A0K9PMC2_ZOSMR</name>
<evidence type="ECO:0000256" key="2">
    <source>
        <dbReference type="ARBA" id="ARBA00022824"/>
    </source>
</evidence>
<sequence>MTSVMQKFIIASMFMWLAPLIILYGFNNQIFPGLSQLSSSTHTLLSGFIAVIAVNIVMAFYVVMAMKEPPSSSEPQPDPSFLAQAKASITQMTTSQVSDECATSIPRDKED</sequence>
<comment type="subcellular location">
    <subcellularLocation>
        <location evidence="6">Endoplasmic reticulum membrane</location>
        <topology evidence="6">Multi-pass membrane protein</topology>
    </subcellularLocation>
    <subcellularLocation>
        <location evidence="6">Endoplasmic reticulum-Golgi intermediate compartment membrane</location>
        <topology evidence="6">Multi-pass membrane protein</topology>
    </subcellularLocation>
    <subcellularLocation>
        <location evidence="6">Cytoplasmic vesicle</location>
        <location evidence="6">COPII-coated vesicle membrane</location>
        <topology evidence="6">Multi-pass membrane protein</topology>
    </subcellularLocation>
</comment>
<keyword evidence="5 6" id="KW-0968">Cytoplasmic vesicle</keyword>
<protein>
    <recommendedName>
        <fullName evidence="6">Vacuolar ATPase assembly integral membrane protein VMA21 homolog</fullName>
    </recommendedName>
</protein>
<gene>
    <name evidence="8" type="ORF">ZOSMA_1G01910</name>
</gene>
<dbReference type="PANTHER" id="PTHR31792:SF3">
    <property type="entry name" value="VACUOLAR ATPASE ASSEMBLY INTEGRAL MEMBRANE PROTEIN VMA21"/>
    <property type="match status" value="1"/>
</dbReference>
<comment type="similarity">
    <text evidence="6">Belongs to the VMA21 family.</text>
</comment>
<feature type="transmembrane region" description="Helical" evidence="6">
    <location>
        <begin position="44"/>
        <end position="63"/>
    </location>
</feature>
<keyword evidence="1 6" id="KW-0812">Transmembrane</keyword>
<evidence type="ECO:0000256" key="5">
    <source>
        <dbReference type="ARBA" id="ARBA00023329"/>
    </source>
</evidence>
<evidence type="ECO:0000256" key="4">
    <source>
        <dbReference type="ARBA" id="ARBA00023136"/>
    </source>
</evidence>
<comment type="caution">
    <text evidence="8">The sequence shown here is derived from an EMBL/GenBank/DDBJ whole genome shotgun (WGS) entry which is preliminary data.</text>
</comment>
<dbReference type="GO" id="GO:0012507">
    <property type="term" value="C:ER to Golgi transport vesicle membrane"/>
    <property type="evidence" value="ECO:0007669"/>
    <property type="project" value="UniProtKB-SubCell"/>
</dbReference>
<keyword evidence="2 6" id="KW-0256">Endoplasmic reticulum</keyword>
<dbReference type="Pfam" id="PF09446">
    <property type="entry name" value="VMA21"/>
    <property type="match status" value="1"/>
</dbReference>
<dbReference type="OrthoDB" id="160405at2759"/>
<keyword evidence="3 6" id="KW-1133">Transmembrane helix</keyword>
<accession>A0A0K9PMC2</accession>
<keyword evidence="4 6" id="KW-0472">Membrane</keyword>
<dbReference type="EMBL" id="LFYR01000729">
    <property type="protein sequence ID" value="KMZ70218.1"/>
    <property type="molecule type" value="Genomic_DNA"/>
</dbReference>
<evidence type="ECO:0000256" key="7">
    <source>
        <dbReference type="SAM" id="MobiDB-lite"/>
    </source>
</evidence>
<evidence type="ECO:0000256" key="1">
    <source>
        <dbReference type="ARBA" id="ARBA00022692"/>
    </source>
</evidence>
<dbReference type="GO" id="GO:0070072">
    <property type="term" value="P:vacuolar proton-transporting V-type ATPase complex assembly"/>
    <property type="evidence" value="ECO:0000318"/>
    <property type="project" value="GO_Central"/>
</dbReference>
<dbReference type="InterPro" id="IPR019013">
    <property type="entry name" value="Vma21"/>
</dbReference>
<evidence type="ECO:0000313" key="9">
    <source>
        <dbReference type="Proteomes" id="UP000036987"/>
    </source>
</evidence>
<feature type="region of interest" description="Disordered" evidence="7">
    <location>
        <begin position="91"/>
        <end position="111"/>
    </location>
</feature>
<proteinExistence type="inferred from homology"/>
<dbReference type="Proteomes" id="UP000036987">
    <property type="component" value="Unassembled WGS sequence"/>
</dbReference>
<keyword evidence="9" id="KW-1185">Reference proteome</keyword>
<evidence type="ECO:0000256" key="3">
    <source>
        <dbReference type="ARBA" id="ARBA00022989"/>
    </source>
</evidence>
<dbReference type="HAMAP" id="MF_03058">
    <property type="entry name" value="VMA21"/>
    <property type="match status" value="1"/>
</dbReference>